<dbReference type="InterPro" id="IPR023321">
    <property type="entry name" value="PINIT"/>
</dbReference>
<evidence type="ECO:0000259" key="11">
    <source>
        <dbReference type="PROSITE" id="PS51466"/>
    </source>
</evidence>
<feature type="compositionally biased region" description="Polar residues" evidence="9">
    <location>
        <begin position="582"/>
        <end position="604"/>
    </location>
</feature>
<dbReference type="Gene3D" id="3.30.40.10">
    <property type="entry name" value="Zinc/RING finger domain, C3HC4 (zinc finger)"/>
    <property type="match status" value="1"/>
</dbReference>
<dbReference type="Proteomes" id="UP000297245">
    <property type="component" value="Unassembled WGS sequence"/>
</dbReference>
<evidence type="ECO:0000259" key="10">
    <source>
        <dbReference type="PROSITE" id="PS51044"/>
    </source>
</evidence>
<keyword evidence="13" id="KW-1185">Reference proteome</keyword>
<feature type="region of interest" description="Disordered" evidence="9">
    <location>
        <begin position="444"/>
        <end position="493"/>
    </location>
</feature>
<feature type="region of interest" description="Disordered" evidence="9">
    <location>
        <begin position="515"/>
        <end position="675"/>
    </location>
</feature>
<dbReference type="GO" id="GO:0016925">
    <property type="term" value="P:protein sumoylation"/>
    <property type="evidence" value="ECO:0007669"/>
    <property type="project" value="UniProtKB-UniPathway"/>
</dbReference>
<feature type="domain" description="PINIT" evidence="11">
    <location>
        <begin position="143"/>
        <end position="314"/>
    </location>
</feature>
<dbReference type="PANTHER" id="PTHR10782:SF4">
    <property type="entry name" value="TONALLI, ISOFORM E"/>
    <property type="match status" value="1"/>
</dbReference>
<dbReference type="UniPathway" id="UPA00886"/>
<gene>
    <name evidence="12" type="ORF">K435DRAFT_267523</name>
</gene>
<evidence type="ECO:0000313" key="13">
    <source>
        <dbReference type="Proteomes" id="UP000297245"/>
    </source>
</evidence>
<dbReference type="GO" id="GO:0008270">
    <property type="term" value="F:zinc ion binding"/>
    <property type="evidence" value="ECO:0007669"/>
    <property type="project" value="UniProtKB-KW"/>
</dbReference>
<dbReference type="GO" id="GO:0000785">
    <property type="term" value="C:chromatin"/>
    <property type="evidence" value="ECO:0007669"/>
    <property type="project" value="TreeGrafter"/>
</dbReference>
<feature type="compositionally biased region" description="Polar residues" evidence="9">
    <location>
        <begin position="83"/>
        <end position="97"/>
    </location>
</feature>
<evidence type="ECO:0000256" key="7">
    <source>
        <dbReference type="ARBA" id="ARBA00022833"/>
    </source>
</evidence>
<dbReference type="Pfam" id="PF02891">
    <property type="entry name" value="zf-MIZ"/>
    <property type="match status" value="1"/>
</dbReference>
<organism evidence="12 13">
    <name type="scientific">Dendrothele bispora (strain CBS 962.96)</name>
    <dbReference type="NCBI Taxonomy" id="1314807"/>
    <lineage>
        <taxon>Eukaryota</taxon>
        <taxon>Fungi</taxon>
        <taxon>Dikarya</taxon>
        <taxon>Basidiomycota</taxon>
        <taxon>Agaricomycotina</taxon>
        <taxon>Agaricomycetes</taxon>
        <taxon>Agaricomycetidae</taxon>
        <taxon>Agaricales</taxon>
        <taxon>Agaricales incertae sedis</taxon>
        <taxon>Dendrothele</taxon>
    </lineage>
</organism>
<dbReference type="EMBL" id="ML179037">
    <property type="protein sequence ID" value="THV07739.1"/>
    <property type="molecule type" value="Genomic_DNA"/>
</dbReference>
<keyword evidence="6" id="KW-0833">Ubl conjugation pathway</keyword>
<evidence type="ECO:0000256" key="1">
    <source>
        <dbReference type="ARBA" id="ARBA00004718"/>
    </source>
</evidence>
<dbReference type="Pfam" id="PF14324">
    <property type="entry name" value="PINIT"/>
    <property type="match status" value="1"/>
</dbReference>
<evidence type="ECO:0000256" key="9">
    <source>
        <dbReference type="SAM" id="MobiDB-lite"/>
    </source>
</evidence>
<evidence type="ECO:0000256" key="5">
    <source>
        <dbReference type="ARBA" id="ARBA00022771"/>
    </source>
</evidence>
<feature type="compositionally biased region" description="Polar residues" evidence="9">
    <location>
        <begin position="523"/>
        <end position="535"/>
    </location>
</feature>
<feature type="compositionally biased region" description="Polar residues" evidence="9">
    <location>
        <begin position="659"/>
        <end position="675"/>
    </location>
</feature>
<sequence length="675" mass="73750">MASHDVWLDFENLRHRIRNNTVDRLKQILSGLNEECGIHISKSGKKQEIIDRIVQTLDSWRQANAVEKWTKAKAVLYQVNSSGTYTPSRASSSSGLHSTNSISSPMYSSSIGKPSYNASGSSSADRYDPYAARKLSGSISVPTAPSTSSLYKSAASKQPGLRFKDSPFFRVDQMVSNVVECPESGSATDRRSQVLLFTLNNQQIDKLKAENSKYQLRLFCTSSTFYSSNSSLRAFNAPCPIEFPPTCEVRVNNAVLSTSLKGLKKKPGTAPPPDLGKYIRISATQNRIEMVYVNSQQPAQSKKYFLVVQLVETTSVTALVHNLKSNCYQTAEEIRKQMQASIAEDDDIIAGPQKMSLKCPLTLLRVNIPCRSSKCVHRQCFDAMSWFSVNEQTTTWLCPVCEQVLDTNDLVIDGFFENILKDCPDSVEDVMVEADGEWHTSDNKYGSLTWKMKHPPEKPKSSSPRKPSLATPVKGTTPSAGSSLPNGDASKKPAVEITILDDSDDEDEGRVKLELSPSFGVQPPSTVPQTQSSQDEIIDLTLDSDDEEPPRPPVRSALKRKVSEAGLSPTEAIWKKGRVDSDNTPISSTSANPHSSRVPSLTANSSASSSSASVRYPPAYDNGPQVSSMFGGGSSSSFGRNPASGGPPQLPPLTRNYPGYQSTPQVNGTSNHRWP</sequence>
<keyword evidence="5 8" id="KW-0863">Zinc-finger</keyword>
<dbReference type="OrthoDB" id="28127at2759"/>
<dbReference type="GO" id="GO:0061665">
    <property type="term" value="F:SUMO ligase activity"/>
    <property type="evidence" value="ECO:0007669"/>
    <property type="project" value="TreeGrafter"/>
</dbReference>
<keyword evidence="7" id="KW-0862">Zinc</keyword>
<dbReference type="AlphaFoldDB" id="A0A4S8MYC2"/>
<name>A0A4S8MYC2_DENBC</name>
<dbReference type="PANTHER" id="PTHR10782">
    <property type="entry name" value="ZINC FINGER MIZ DOMAIN-CONTAINING PROTEIN"/>
    <property type="match status" value="1"/>
</dbReference>
<dbReference type="InterPro" id="IPR038654">
    <property type="entry name" value="PINIT_sf"/>
</dbReference>
<evidence type="ECO:0000256" key="6">
    <source>
        <dbReference type="ARBA" id="ARBA00022786"/>
    </source>
</evidence>
<dbReference type="InterPro" id="IPR004181">
    <property type="entry name" value="Znf_MIZ"/>
</dbReference>
<evidence type="ECO:0000256" key="3">
    <source>
        <dbReference type="ARBA" id="ARBA00022679"/>
    </source>
</evidence>
<keyword evidence="3" id="KW-0808">Transferase</keyword>
<dbReference type="PROSITE" id="PS51466">
    <property type="entry name" value="PINIT"/>
    <property type="match status" value="1"/>
</dbReference>
<comment type="similarity">
    <text evidence="2">Belongs to the PIAS family.</text>
</comment>
<dbReference type="Gene3D" id="2.60.120.780">
    <property type="entry name" value="PINIT domain"/>
    <property type="match status" value="1"/>
</dbReference>
<evidence type="ECO:0000256" key="2">
    <source>
        <dbReference type="ARBA" id="ARBA00005383"/>
    </source>
</evidence>
<feature type="domain" description="SP-RING-type" evidence="10">
    <location>
        <begin position="344"/>
        <end position="429"/>
    </location>
</feature>
<feature type="region of interest" description="Disordered" evidence="9">
    <location>
        <begin position="83"/>
        <end position="123"/>
    </location>
</feature>
<evidence type="ECO:0000256" key="4">
    <source>
        <dbReference type="ARBA" id="ARBA00022723"/>
    </source>
</evidence>
<dbReference type="InterPro" id="IPR013083">
    <property type="entry name" value="Znf_RING/FYVE/PHD"/>
</dbReference>
<feature type="compositionally biased region" description="Low complexity" evidence="9">
    <location>
        <begin position="98"/>
        <end position="115"/>
    </location>
</feature>
<feature type="compositionally biased region" description="Acidic residues" evidence="9">
    <location>
        <begin position="536"/>
        <end position="548"/>
    </location>
</feature>
<dbReference type="PROSITE" id="PS51044">
    <property type="entry name" value="ZF_SP_RING"/>
    <property type="match status" value="1"/>
</dbReference>
<proteinExistence type="inferred from homology"/>
<evidence type="ECO:0008006" key="14">
    <source>
        <dbReference type="Google" id="ProtNLM"/>
    </source>
</evidence>
<protein>
    <recommendedName>
        <fullName evidence="14">Zf-MIZ-domain-containing protein</fullName>
    </recommendedName>
</protein>
<comment type="pathway">
    <text evidence="1">Protein modification; protein sumoylation.</text>
</comment>
<reference evidence="12 13" key="1">
    <citation type="journal article" date="2019" name="Nat. Ecol. Evol.">
        <title>Megaphylogeny resolves global patterns of mushroom evolution.</title>
        <authorList>
            <person name="Varga T."/>
            <person name="Krizsan K."/>
            <person name="Foldi C."/>
            <person name="Dima B."/>
            <person name="Sanchez-Garcia M."/>
            <person name="Sanchez-Ramirez S."/>
            <person name="Szollosi G.J."/>
            <person name="Szarkandi J.G."/>
            <person name="Papp V."/>
            <person name="Albert L."/>
            <person name="Andreopoulos W."/>
            <person name="Angelini C."/>
            <person name="Antonin V."/>
            <person name="Barry K.W."/>
            <person name="Bougher N.L."/>
            <person name="Buchanan P."/>
            <person name="Buyck B."/>
            <person name="Bense V."/>
            <person name="Catcheside P."/>
            <person name="Chovatia M."/>
            <person name="Cooper J."/>
            <person name="Damon W."/>
            <person name="Desjardin D."/>
            <person name="Finy P."/>
            <person name="Geml J."/>
            <person name="Haridas S."/>
            <person name="Hughes K."/>
            <person name="Justo A."/>
            <person name="Karasinski D."/>
            <person name="Kautmanova I."/>
            <person name="Kiss B."/>
            <person name="Kocsube S."/>
            <person name="Kotiranta H."/>
            <person name="LaButti K.M."/>
            <person name="Lechner B.E."/>
            <person name="Liimatainen K."/>
            <person name="Lipzen A."/>
            <person name="Lukacs Z."/>
            <person name="Mihaltcheva S."/>
            <person name="Morgado L.N."/>
            <person name="Niskanen T."/>
            <person name="Noordeloos M.E."/>
            <person name="Ohm R.A."/>
            <person name="Ortiz-Santana B."/>
            <person name="Ovrebo C."/>
            <person name="Racz N."/>
            <person name="Riley R."/>
            <person name="Savchenko A."/>
            <person name="Shiryaev A."/>
            <person name="Soop K."/>
            <person name="Spirin V."/>
            <person name="Szebenyi C."/>
            <person name="Tomsovsky M."/>
            <person name="Tulloss R.E."/>
            <person name="Uehling J."/>
            <person name="Grigoriev I.V."/>
            <person name="Vagvolgyi C."/>
            <person name="Papp T."/>
            <person name="Martin F.M."/>
            <person name="Miettinen O."/>
            <person name="Hibbett D.S."/>
            <person name="Nagy L.G."/>
        </authorList>
    </citation>
    <scope>NUCLEOTIDE SEQUENCE [LARGE SCALE GENOMIC DNA]</scope>
    <source>
        <strain evidence="12 13">CBS 962.96</strain>
    </source>
</reference>
<evidence type="ECO:0000256" key="8">
    <source>
        <dbReference type="PROSITE-ProRule" id="PRU00452"/>
    </source>
</evidence>
<accession>A0A4S8MYC2</accession>
<feature type="compositionally biased region" description="Polar residues" evidence="9">
    <location>
        <begin position="474"/>
        <end position="485"/>
    </location>
</feature>
<keyword evidence="4" id="KW-0479">Metal-binding</keyword>
<evidence type="ECO:0000313" key="12">
    <source>
        <dbReference type="EMBL" id="THV07739.1"/>
    </source>
</evidence>